<dbReference type="GO" id="GO:0000155">
    <property type="term" value="F:phosphorelay sensor kinase activity"/>
    <property type="evidence" value="ECO:0007669"/>
    <property type="project" value="InterPro"/>
</dbReference>
<dbReference type="SUPFAM" id="SSF158472">
    <property type="entry name" value="HAMP domain-like"/>
    <property type="match status" value="1"/>
</dbReference>
<evidence type="ECO:0000256" key="5">
    <source>
        <dbReference type="ARBA" id="ARBA00022692"/>
    </source>
</evidence>
<dbReference type="PATRIC" id="fig|1195236.3.peg.3140"/>
<keyword evidence="12" id="KW-1185">Reference proteome</keyword>
<evidence type="ECO:0000256" key="3">
    <source>
        <dbReference type="ARBA" id="ARBA00022553"/>
    </source>
</evidence>
<dbReference type="SMART" id="SM00304">
    <property type="entry name" value="HAMP"/>
    <property type="match status" value="1"/>
</dbReference>
<dbReference type="InterPro" id="IPR033479">
    <property type="entry name" value="dCache_1"/>
</dbReference>
<dbReference type="Pfam" id="PF06580">
    <property type="entry name" value="His_kinase"/>
    <property type="match status" value="1"/>
</dbReference>
<evidence type="ECO:0000313" key="12">
    <source>
        <dbReference type="Proteomes" id="UP000014155"/>
    </source>
</evidence>
<keyword evidence="6 11" id="KW-0418">Kinase</keyword>
<gene>
    <name evidence="11" type="ORF">CTER_2820</name>
</gene>
<keyword evidence="5 9" id="KW-0812">Transmembrane</keyword>
<dbReference type="Proteomes" id="UP000014155">
    <property type="component" value="Unassembled WGS sequence"/>
</dbReference>
<dbReference type="PANTHER" id="PTHR42713:SF2">
    <property type="entry name" value="TWO-COMPONENT SENSOR KINASE YESM"/>
    <property type="match status" value="1"/>
</dbReference>
<reference evidence="11 12" key="1">
    <citation type="journal article" date="2013" name="Genome Announc.">
        <title>Draft Genome Sequence of the Cellulolytic, Mesophilic, Anaerobic Bacterium Clostridium termitidis Strain CT1112 (DSM 5398).</title>
        <authorList>
            <person name="Lal S."/>
            <person name="Ramachandran U."/>
            <person name="Zhang X."/>
            <person name="Munir R."/>
            <person name="Sparling R."/>
            <person name="Levin D.B."/>
        </authorList>
    </citation>
    <scope>NUCLEOTIDE SEQUENCE [LARGE SCALE GENOMIC DNA]</scope>
    <source>
        <strain evidence="11 12">CT1112</strain>
    </source>
</reference>
<protein>
    <submittedName>
        <fullName evidence="11">Histidine kinase internal region</fullName>
        <ecNumber evidence="11">2.7.13.3</ecNumber>
    </submittedName>
</protein>
<evidence type="ECO:0000256" key="8">
    <source>
        <dbReference type="ARBA" id="ARBA00023136"/>
    </source>
</evidence>
<dbReference type="CDD" id="cd06225">
    <property type="entry name" value="HAMP"/>
    <property type="match status" value="1"/>
</dbReference>
<dbReference type="Gene3D" id="1.10.8.500">
    <property type="entry name" value="HAMP domain in histidine kinase"/>
    <property type="match status" value="1"/>
</dbReference>
<name>S0FSB7_RUMCE</name>
<dbReference type="STRING" id="1195236.CTER_2820"/>
<evidence type="ECO:0000256" key="1">
    <source>
        <dbReference type="ARBA" id="ARBA00004651"/>
    </source>
</evidence>
<dbReference type="GO" id="GO:0005886">
    <property type="term" value="C:plasma membrane"/>
    <property type="evidence" value="ECO:0007669"/>
    <property type="project" value="UniProtKB-SubCell"/>
</dbReference>
<feature type="transmembrane region" description="Helical" evidence="9">
    <location>
        <begin position="298"/>
        <end position="323"/>
    </location>
</feature>
<dbReference type="EMBL" id="AORV01000039">
    <property type="protein sequence ID" value="EMS71358.1"/>
    <property type="molecule type" value="Genomic_DNA"/>
</dbReference>
<keyword evidence="7 9" id="KW-1133">Transmembrane helix</keyword>
<dbReference type="InterPro" id="IPR003660">
    <property type="entry name" value="HAMP_dom"/>
</dbReference>
<sequence length="590" mass="67889">MSNFKHIFKLKSISYKLLIYFLLLILLPIFTISLMGNHYYSKTMSAEINNHTIQMIDQVNNNVEFYLKNIENIIYYLSQDPQVNKFLKNEFKTQKEKAETEYEIKRILRSFSEAHTEIGGIMIVNSNDTYISNEMSKISRDSFSRDVWFKLAYAQPSKIHLISKPLGRNIRAYKDYSSDSVLSVSKAFTDSVTGNFMGTVLIDLKLATIKDVIADVTLGKDGFLYILDGDGNMVYAPVNPIVYRVNNKWLNSDTNNVTRDIKNNKYKIIYKHSDYTNFKTVGVFSLSKNLQVVTNIRFYIVGIGIVTMVLAFIAALFFTKSIANPLKKLRRLMRKAEEGDLNVRFNYNGRDEIGQLGDSFNRMIDEIRNLIEMVYVEQKSKREAELKTLQAQIKPHFLYNTLDTIQWMAQVHKADDIVEVVDALTKLFRIGINKGNEMISVKEELEHIKSYLIIQKIRYEEKLDYEISFEESILEYKVIKLILQPLVENAIYHGVKEKRGTGKIYITVEKHEKGICLSISDNGAGMSEARLQEIQAMLNSDNLGNRNPGYGTFNVQNRIRLSFGNQYGLSFTSKAGEGTTVRVFHPIIEK</sequence>
<evidence type="ECO:0000256" key="4">
    <source>
        <dbReference type="ARBA" id="ARBA00022679"/>
    </source>
</evidence>
<accession>S0FSB7</accession>
<comment type="caution">
    <text evidence="11">The sequence shown here is derived from an EMBL/GenBank/DDBJ whole genome shotgun (WGS) entry which is preliminary data.</text>
</comment>
<dbReference type="eggNOG" id="COG2972">
    <property type="taxonomic scope" value="Bacteria"/>
</dbReference>
<evidence type="ECO:0000256" key="7">
    <source>
        <dbReference type="ARBA" id="ARBA00022989"/>
    </source>
</evidence>
<dbReference type="CDD" id="cd18773">
    <property type="entry name" value="PDC1_HK_sensor"/>
    <property type="match status" value="1"/>
</dbReference>
<dbReference type="Gene3D" id="3.30.565.10">
    <property type="entry name" value="Histidine kinase-like ATPase, C-terminal domain"/>
    <property type="match status" value="1"/>
</dbReference>
<evidence type="ECO:0000256" key="2">
    <source>
        <dbReference type="ARBA" id="ARBA00022475"/>
    </source>
</evidence>
<dbReference type="Pfam" id="PF02518">
    <property type="entry name" value="HATPase_c"/>
    <property type="match status" value="1"/>
</dbReference>
<evidence type="ECO:0000256" key="9">
    <source>
        <dbReference type="SAM" id="Phobius"/>
    </source>
</evidence>
<organism evidence="11 12">
    <name type="scientific">Ruminiclostridium cellobioparum subsp. termitidis CT1112</name>
    <dbReference type="NCBI Taxonomy" id="1195236"/>
    <lineage>
        <taxon>Bacteria</taxon>
        <taxon>Bacillati</taxon>
        <taxon>Bacillota</taxon>
        <taxon>Clostridia</taxon>
        <taxon>Eubacteriales</taxon>
        <taxon>Oscillospiraceae</taxon>
        <taxon>Ruminiclostridium</taxon>
    </lineage>
</organism>
<dbReference type="InterPro" id="IPR036890">
    <property type="entry name" value="HATPase_C_sf"/>
</dbReference>
<dbReference type="InterPro" id="IPR003594">
    <property type="entry name" value="HATPase_dom"/>
</dbReference>
<dbReference type="Pfam" id="PF00672">
    <property type="entry name" value="HAMP"/>
    <property type="match status" value="1"/>
</dbReference>
<dbReference type="RefSeq" id="WP_004626691.1">
    <property type="nucleotide sequence ID" value="NZ_AORV01000039.1"/>
</dbReference>
<keyword evidence="4 11" id="KW-0808">Transferase</keyword>
<evidence type="ECO:0000256" key="6">
    <source>
        <dbReference type="ARBA" id="ARBA00022777"/>
    </source>
</evidence>
<comment type="subcellular location">
    <subcellularLocation>
        <location evidence="1">Cell membrane</location>
        <topology evidence="1">Multi-pass membrane protein</topology>
    </subcellularLocation>
</comment>
<feature type="domain" description="HAMP" evidence="10">
    <location>
        <begin position="320"/>
        <end position="372"/>
    </location>
</feature>
<keyword evidence="8 9" id="KW-0472">Membrane</keyword>
<dbReference type="PROSITE" id="PS50885">
    <property type="entry name" value="HAMP"/>
    <property type="match status" value="1"/>
</dbReference>
<proteinExistence type="predicted"/>
<keyword evidence="3" id="KW-0597">Phosphoprotein</keyword>
<dbReference type="Gene3D" id="3.30.450.20">
    <property type="entry name" value="PAS domain"/>
    <property type="match status" value="1"/>
</dbReference>
<evidence type="ECO:0000313" key="11">
    <source>
        <dbReference type="EMBL" id="EMS71358.1"/>
    </source>
</evidence>
<dbReference type="InterPro" id="IPR010559">
    <property type="entry name" value="Sig_transdc_His_kin_internal"/>
</dbReference>
<keyword evidence="2" id="KW-1003">Cell membrane</keyword>
<dbReference type="PANTHER" id="PTHR42713">
    <property type="entry name" value="HISTIDINE KINASE-RELATED"/>
    <property type="match status" value="1"/>
</dbReference>
<dbReference type="InterPro" id="IPR051552">
    <property type="entry name" value="HptR"/>
</dbReference>
<dbReference type="EC" id="2.7.13.3" evidence="11"/>
<dbReference type="Pfam" id="PF02743">
    <property type="entry name" value="dCache_1"/>
    <property type="match status" value="1"/>
</dbReference>
<dbReference type="SUPFAM" id="SSF55874">
    <property type="entry name" value="ATPase domain of HSP90 chaperone/DNA topoisomerase II/histidine kinase"/>
    <property type="match status" value="1"/>
</dbReference>
<evidence type="ECO:0000259" key="10">
    <source>
        <dbReference type="PROSITE" id="PS50885"/>
    </source>
</evidence>
<dbReference type="AlphaFoldDB" id="S0FSB7"/>